<comment type="caution">
    <text evidence="1">The sequence shown here is derived from an EMBL/GenBank/DDBJ whole genome shotgun (WGS) entry which is preliminary data.</text>
</comment>
<organism evidence="1 2">
    <name type="scientific">Rhodopirellula baltica WH47</name>
    <dbReference type="NCBI Taxonomy" id="991778"/>
    <lineage>
        <taxon>Bacteria</taxon>
        <taxon>Pseudomonadati</taxon>
        <taxon>Planctomycetota</taxon>
        <taxon>Planctomycetia</taxon>
        <taxon>Pirellulales</taxon>
        <taxon>Pirellulaceae</taxon>
        <taxon>Rhodopirellula</taxon>
    </lineage>
</organism>
<dbReference type="AlphaFoldDB" id="F2AY81"/>
<evidence type="ECO:0000313" key="2">
    <source>
        <dbReference type="Proteomes" id="UP000006222"/>
    </source>
</evidence>
<reference evidence="1 2" key="1">
    <citation type="journal article" date="2013" name="Mar. Genomics">
        <title>Expression of sulfatases in Rhodopirellula baltica and the diversity of sulfatases in the genus Rhodopirellula.</title>
        <authorList>
            <person name="Wegner C.E."/>
            <person name="Richter-Heitmann T."/>
            <person name="Klindworth A."/>
            <person name="Klockow C."/>
            <person name="Richter M."/>
            <person name="Achstetter T."/>
            <person name="Glockner F.O."/>
            <person name="Harder J."/>
        </authorList>
    </citation>
    <scope>NUCLEOTIDE SEQUENCE [LARGE SCALE GENOMIC DNA]</scope>
    <source>
        <strain evidence="1 2">WH47</strain>
    </source>
</reference>
<sequence length="78" mass="8832">MDDSGEWVVVESEWLWKAGDGRRSQAVNGPVVCARTNVLEWIERAQVDRRGAIHRGESLRYNPWQIVGVACAGFFVED</sequence>
<evidence type="ECO:0000313" key="1">
    <source>
        <dbReference type="EMBL" id="EGF25399.1"/>
    </source>
</evidence>
<protein>
    <submittedName>
        <fullName evidence="1">Uncharacterized protein</fullName>
    </submittedName>
</protein>
<gene>
    <name evidence="1" type="ORF">RBWH47_00869</name>
</gene>
<dbReference type="EMBL" id="AFAR01000232">
    <property type="protein sequence ID" value="EGF25399.1"/>
    <property type="molecule type" value="Genomic_DNA"/>
</dbReference>
<dbReference type="Proteomes" id="UP000006222">
    <property type="component" value="Unassembled WGS sequence"/>
</dbReference>
<accession>F2AY81</accession>
<proteinExistence type="predicted"/>
<name>F2AY81_RHOBT</name>